<accession>A0ABN0X6L0</accession>
<dbReference type="EMBL" id="BAAABM010000047">
    <property type="protein sequence ID" value="GAA0356421.1"/>
    <property type="molecule type" value="Genomic_DNA"/>
</dbReference>
<organism evidence="2 3">
    <name type="scientific">Actinoallomurus spadix</name>
    <dbReference type="NCBI Taxonomy" id="79912"/>
    <lineage>
        <taxon>Bacteria</taxon>
        <taxon>Bacillati</taxon>
        <taxon>Actinomycetota</taxon>
        <taxon>Actinomycetes</taxon>
        <taxon>Streptosporangiales</taxon>
        <taxon>Thermomonosporaceae</taxon>
        <taxon>Actinoallomurus</taxon>
    </lineage>
</organism>
<feature type="domain" description="HTH cro/C1-type" evidence="1">
    <location>
        <begin position="13"/>
        <end position="73"/>
    </location>
</feature>
<dbReference type="Gene3D" id="1.10.260.40">
    <property type="entry name" value="lambda repressor-like DNA-binding domains"/>
    <property type="match status" value="1"/>
</dbReference>
<dbReference type="InterPro" id="IPR010982">
    <property type="entry name" value="Lambda_DNA-bd_dom_sf"/>
</dbReference>
<dbReference type="CDD" id="cd00093">
    <property type="entry name" value="HTH_XRE"/>
    <property type="match status" value="1"/>
</dbReference>
<dbReference type="SUPFAM" id="SSF48452">
    <property type="entry name" value="TPR-like"/>
    <property type="match status" value="1"/>
</dbReference>
<comment type="caution">
    <text evidence="2">The sequence shown here is derived from an EMBL/GenBank/DDBJ whole genome shotgun (WGS) entry which is preliminary data.</text>
</comment>
<protein>
    <recommendedName>
        <fullName evidence="1">HTH cro/C1-type domain-containing protein</fullName>
    </recommendedName>
</protein>
<gene>
    <name evidence="2" type="ORF">GCM10010151_52570</name>
</gene>
<dbReference type="SUPFAM" id="SSF47413">
    <property type="entry name" value="lambda repressor-like DNA-binding domains"/>
    <property type="match status" value="1"/>
</dbReference>
<evidence type="ECO:0000313" key="2">
    <source>
        <dbReference type="EMBL" id="GAA0356421.1"/>
    </source>
</evidence>
<dbReference type="Proteomes" id="UP001501822">
    <property type="component" value="Unassembled WGS sequence"/>
</dbReference>
<sequence>MPSGSNEEFGVYLAHLRRRAGKSQRRLAEILCDLSGCPTVTRHEISRYERGRRMPRYWLPYLAEALEVSLDELERRTSAESFVHGISEDVVPGPPFGVSTGRRIGADMVTDLLTRIHRLRLADDVLAGGDLAGPALRELDAAVALHRTGDFSEQVGRALLAAISELAQVVGWIASDAGLDQRAEEIYRLGVSAAREAGDRTSAANLVGSLAYHRTNVGALETGLELAVAAIEEGGRRAPPRAEALFWDRVAWAYAKTEQASAAIQALGRASEALSRHGGEEDPAYLYWVDEGELQIMEARVHVELRRPLRAVPLLTEVLGRYDSTHTRELALYLSWLSVALADANEPEEAAHTARRVLELSADMPSGRTARRSQVVLARLRPFHDVPEVRDVIDGYGCRVREPVHDAQGWER</sequence>
<proteinExistence type="predicted"/>
<dbReference type="Gene3D" id="1.25.40.10">
    <property type="entry name" value="Tetratricopeptide repeat domain"/>
    <property type="match status" value="1"/>
</dbReference>
<dbReference type="Pfam" id="PF13560">
    <property type="entry name" value="HTH_31"/>
    <property type="match status" value="1"/>
</dbReference>
<reference evidence="2 3" key="1">
    <citation type="journal article" date="2019" name="Int. J. Syst. Evol. Microbiol.">
        <title>The Global Catalogue of Microorganisms (GCM) 10K type strain sequencing project: providing services to taxonomists for standard genome sequencing and annotation.</title>
        <authorList>
            <consortium name="The Broad Institute Genomics Platform"/>
            <consortium name="The Broad Institute Genome Sequencing Center for Infectious Disease"/>
            <person name="Wu L."/>
            <person name="Ma J."/>
        </authorList>
    </citation>
    <scope>NUCLEOTIDE SEQUENCE [LARGE SCALE GENOMIC DNA]</scope>
    <source>
        <strain evidence="2 3">JCM 3146</strain>
    </source>
</reference>
<dbReference type="PROSITE" id="PS50943">
    <property type="entry name" value="HTH_CROC1"/>
    <property type="match status" value="1"/>
</dbReference>
<name>A0ABN0X6L0_9ACTN</name>
<dbReference type="InterPro" id="IPR001387">
    <property type="entry name" value="Cro/C1-type_HTH"/>
</dbReference>
<keyword evidence="3" id="KW-1185">Reference proteome</keyword>
<evidence type="ECO:0000313" key="3">
    <source>
        <dbReference type="Proteomes" id="UP001501822"/>
    </source>
</evidence>
<dbReference type="InterPro" id="IPR011990">
    <property type="entry name" value="TPR-like_helical_dom_sf"/>
</dbReference>
<evidence type="ECO:0000259" key="1">
    <source>
        <dbReference type="PROSITE" id="PS50943"/>
    </source>
</evidence>